<keyword evidence="4" id="KW-1185">Reference proteome</keyword>
<dbReference type="Proteomes" id="UP000398389">
    <property type="component" value="Unassembled WGS sequence"/>
</dbReference>
<reference evidence="3 4" key="1">
    <citation type="submission" date="2019-09" db="EMBL/GenBank/DDBJ databases">
        <authorList>
            <person name="Brejova B."/>
        </authorList>
    </citation>
    <scope>NUCLEOTIDE SEQUENCE [LARGE SCALE GENOMIC DNA]</scope>
</reference>
<evidence type="ECO:0000259" key="2">
    <source>
        <dbReference type="SMART" id="SM00360"/>
    </source>
</evidence>
<gene>
    <name evidence="3" type="ORF">SAPINGB_P004988</name>
</gene>
<dbReference type="EMBL" id="CABVLU010000004">
    <property type="protein sequence ID" value="VVT56344.1"/>
    <property type="molecule type" value="Genomic_DNA"/>
</dbReference>
<evidence type="ECO:0000256" key="1">
    <source>
        <dbReference type="SAM" id="MobiDB-lite"/>
    </source>
</evidence>
<feature type="compositionally biased region" description="Polar residues" evidence="1">
    <location>
        <begin position="92"/>
        <end position="103"/>
    </location>
</feature>
<organism evidence="3 4">
    <name type="scientific">Magnusiomyces paraingens</name>
    <dbReference type="NCBI Taxonomy" id="2606893"/>
    <lineage>
        <taxon>Eukaryota</taxon>
        <taxon>Fungi</taxon>
        <taxon>Dikarya</taxon>
        <taxon>Ascomycota</taxon>
        <taxon>Saccharomycotina</taxon>
        <taxon>Dipodascomycetes</taxon>
        <taxon>Dipodascales</taxon>
        <taxon>Dipodascaceae</taxon>
        <taxon>Magnusiomyces</taxon>
    </lineage>
</organism>
<sequence>MPKISDENFISVDKSTMGLMTTSIKDQDGTWTVVGSKSKKPSFPTFKDNKNVLANRIGENVSLKKPTLNASKALPDHQNRPLVSKHAPKPVLSNSNKDNKIGISNSHPLSSVWAKKYQTPLVCTDCEDSGDNIENHPPVRAKFGPSASVATTPNVLESVSNAKSHLTPLSSSIDNFPENGFKYIEPRFVYDINCVVFVGNVAPTTTQDMLSLVKSVNLKNAVTGRNRRDYAFIKFLVPESVNKVLNHKEPLVLDGATLEVRPRAGNAGTEDFQCSHFPSTTTSEKIDPAIQHFRTILVENIPNQWSPQFFYQCFTAYGRPTGCFIYDDLDSNGMKRGLIEMESAQTCATLCKNTGFLLLPNNVTVKVTLTSITNFAEWVKMHSQWLMYQQMWGNYGKVNSPAGPSSGMPPLVPLAPEKRVSNAHVPSVNKKAPVIVKASNVDIKAFKNSDEIFETFTNLFGKIQTSAIASINSEGKAVVIFKVPDLEEARKVKRDFDWYTFPGTPPEITFP</sequence>
<proteinExistence type="predicted"/>
<dbReference type="AlphaFoldDB" id="A0A5E8BXZ5"/>
<dbReference type="GO" id="GO:0003723">
    <property type="term" value="F:RNA binding"/>
    <property type="evidence" value="ECO:0007669"/>
    <property type="project" value="InterPro"/>
</dbReference>
<dbReference type="CDD" id="cd00590">
    <property type="entry name" value="RRM_SF"/>
    <property type="match status" value="1"/>
</dbReference>
<dbReference type="Gene3D" id="3.30.70.330">
    <property type="match status" value="2"/>
</dbReference>
<dbReference type="InterPro" id="IPR035979">
    <property type="entry name" value="RBD_domain_sf"/>
</dbReference>
<dbReference type="SUPFAM" id="SSF54928">
    <property type="entry name" value="RNA-binding domain, RBD"/>
    <property type="match status" value="2"/>
</dbReference>
<feature type="region of interest" description="Disordered" evidence="1">
    <location>
        <begin position="70"/>
        <end position="103"/>
    </location>
</feature>
<name>A0A5E8BXZ5_9ASCO</name>
<dbReference type="GeneID" id="43583803"/>
<evidence type="ECO:0000313" key="3">
    <source>
        <dbReference type="EMBL" id="VVT56344.1"/>
    </source>
</evidence>
<dbReference type="InterPro" id="IPR012677">
    <property type="entry name" value="Nucleotide-bd_a/b_plait_sf"/>
</dbReference>
<feature type="domain" description="RRM" evidence="2">
    <location>
        <begin position="195"/>
        <end position="261"/>
    </location>
</feature>
<protein>
    <recommendedName>
        <fullName evidence="2">RRM domain-containing protein</fullName>
    </recommendedName>
</protein>
<dbReference type="InterPro" id="IPR000504">
    <property type="entry name" value="RRM_dom"/>
</dbReference>
<accession>A0A5E8BXZ5</accession>
<evidence type="ECO:0000313" key="4">
    <source>
        <dbReference type="Proteomes" id="UP000398389"/>
    </source>
</evidence>
<dbReference type="SMART" id="SM00360">
    <property type="entry name" value="RRM"/>
    <property type="match status" value="2"/>
</dbReference>
<feature type="domain" description="RRM" evidence="2">
    <location>
        <begin position="295"/>
        <end position="366"/>
    </location>
</feature>
<dbReference type="RefSeq" id="XP_031855594.1">
    <property type="nucleotide sequence ID" value="XM_031999703.1"/>
</dbReference>